<evidence type="ECO:0000313" key="9">
    <source>
        <dbReference type="EMBL" id="MBP1906921.1"/>
    </source>
</evidence>
<evidence type="ECO:0000256" key="2">
    <source>
        <dbReference type="ARBA" id="ARBA00007998"/>
    </source>
</evidence>
<feature type="transmembrane region" description="Helical" evidence="8">
    <location>
        <begin position="40"/>
        <end position="59"/>
    </location>
</feature>
<evidence type="ECO:0000256" key="3">
    <source>
        <dbReference type="ARBA" id="ARBA00022448"/>
    </source>
</evidence>
<evidence type="ECO:0000256" key="1">
    <source>
        <dbReference type="ARBA" id="ARBA00004141"/>
    </source>
</evidence>
<feature type="transmembrane region" description="Helical" evidence="8">
    <location>
        <begin position="305"/>
        <end position="328"/>
    </location>
</feature>
<keyword evidence="3" id="KW-0813">Transport</keyword>
<evidence type="ECO:0000256" key="6">
    <source>
        <dbReference type="ARBA" id="ARBA00022989"/>
    </source>
</evidence>
<keyword evidence="6 8" id="KW-1133">Transmembrane helix</keyword>
<evidence type="ECO:0000256" key="7">
    <source>
        <dbReference type="ARBA" id="ARBA00023136"/>
    </source>
</evidence>
<comment type="caution">
    <text evidence="9">The sequence shown here is derived from an EMBL/GenBank/DDBJ whole genome shotgun (WGS) entry which is preliminary data.</text>
</comment>
<gene>
    <name evidence="9" type="ORF">J2Z32_003586</name>
</gene>
<accession>A0ABS4FWG0</accession>
<keyword evidence="10" id="KW-1185">Reference proteome</keyword>
<reference evidence="9 10" key="1">
    <citation type="submission" date="2021-03" db="EMBL/GenBank/DDBJ databases">
        <title>Genomic Encyclopedia of Type Strains, Phase IV (KMG-IV): sequencing the most valuable type-strain genomes for metagenomic binning, comparative biology and taxonomic classification.</title>
        <authorList>
            <person name="Goeker M."/>
        </authorList>
    </citation>
    <scope>NUCLEOTIDE SEQUENCE [LARGE SCALE GENOMIC DNA]</scope>
    <source>
        <strain evidence="9 10">DSM 14349</strain>
    </source>
</reference>
<dbReference type="RefSeq" id="WP_210090507.1">
    <property type="nucleotide sequence ID" value="NZ_JAGGKG010000019.1"/>
</dbReference>
<feature type="transmembrane region" description="Helical" evidence="8">
    <location>
        <begin position="12"/>
        <end position="34"/>
    </location>
</feature>
<proteinExistence type="inferred from homology"/>
<protein>
    <submittedName>
        <fullName evidence="9">Spore germination protein KB</fullName>
    </submittedName>
</protein>
<feature type="transmembrane region" description="Helical" evidence="8">
    <location>
        <begin position="215"/>
        <end position="238"/>
    </location>
</feature>
<feature type="transmembrane region" description="Helical" evidence="8">
    <location>
        <begin position="145"/>
        <end position="162"/>
    </location>
</feature>
<feature type="transmembrane region" description="Helical" evidence="8">
    <location>
        <begin position="271"/>
        <end position="293"/>
    </location>
</feature>
<sequence length="369" mass="41206">MEAKVTQGQVFKLIAIQLFTTMIAFISSNIIILGGYNGPLSVILGYLLALVIIYPMIVLARRRPNEFFVIYGKRIVGKWLHPIFVLIMTMALIYIAIINMWQLSDFLIHFYLIGTPTWVIITLCALIIAYIAYSGVTTVFRAAEGLFPIVIVAFLSIPLFVSDNIRWYMAKALINHLDFIHTWAASYTAASIFGEVVFIIFIIPHLTMDKKIFKIISSAGGVSVVTIMCHLIPLLLIFGPDLAGNFNYPDLELLRFMRSGSFLETLDPLLIILWVICIFIKISFIMYVVATVISQMLGLKESRPIVLPVVATVALMSLVVVQSSAQFLELETSGFATMLMVAELIPILYLVVDLIRFGKKKPAKQGGAK</sequence>
<keyword evidence="4" id="KW-0309">Germination</keyword>
<dbReference type="Pfam" id="PF03845">
    <property type="entry name" value="Spore_permease"/>
    <property type="match status" value="1"/>
</dbReference>
<dbReference type="PANTHER" id="PTHR34975">
    <property type="entry name" value="SPORE GERMINATION PROTEIN A2"/>
    <property type="match status" value="1"/>
</dbReference>
<keyword evidence="5 8" id="KW-0812">Transmembrane</keyword>
<comment type="similarity">
    <text evidence="2">Belongs to the amino acid-polyamine-organocation (APC) superfamily. Spore germination protein (SGP) (TC 2.A.3.9) family.</text>
</comment>
<keyword evidence="7 8" id="KW-0472">Membrane</keyword>
<comment type="subcellular location">
    <subcellularLocation>
        <location evidence="1">Membrane</location>
        <topology evidence="1">Multi-pass membrane protein</topology>
    </subcellularLocation>
</comment>
<evidence type="ECO:0000256" key="4">
    <source>
        <dbReference type="ARBA" id="ARBA00022544"/>
    </source>
</evidence>
<name>A0ABS4FWG0_9BACL</name>
<dbReference type="InterPro" id="IPR004761">
    <property type="entry name" value="Spore_GerAB"/>
</dbReference>
<organism evidence="9 10">
    <name type="scientific">Paenibacillus turicensis</name>
    <dbReference type="NCBI Taxonomy" id="160487"/>
    <lineage>
        <taxon>Bacteria</taxon>
        <taxon>Bacillati</taxon>
        <taxon>Bacillota</taxon>
        <taxon>Bacilli</taxon>
        <taxon>Bacillales</taxon>
        <taxon>Paenibacillaceae</taxon>
        <taxon>Paenibacillus</taxon>
    </lineage>
</organism>
<dbReference type="EMBL" id="JAGGKG010000019">
    <property type="protein sequence ID" value="MBP1906921.1"/>
    <property type="molecule type" value="Genomic_DNA"/>
</dbReference>
<feature type="transmembrane region" description="Helical" evidence="8">
    <location>
        <begin position="108"/>
        <end position="133"/>
    </location>
</feature>
<dbReference type="Proteomes" id="UP001519272">
    <property type="component" value="Unassembled WGS sequence"/>
</dbReference>
<feature type="transmembrane region" description="Helical" evidence="8">
    <location>
        <begin position="79"/>
        <end position="102"/>
    </location>
</feature>
<feature type="transmembrane region" description="Helical" evidence="8">
    <location>
        <begin position="334"/>
        <end position="355"/>
    </location>
</feature>
<evidence type="ECO:0000313" key="10">
    <source>
        <dbReference type="Proteomes" id="UP001519272"/>
    </source>
</evidence>
<evidence type="ECO:0000256" key="8">
    <source>
        <dbReference type="SAM" id="Phobius"/>
    </source>
</evidence>
<evidence type="ECO:0000256" key="5">
    <source>
        <dbReference type="ARBA" id="ARBA00022692"/>
    </source>
</evidence>
<feature type="transmembrane region" description="Helical" evidence="8">
    <location>
        <begin position="182"/>
        <end position="203"/>
    </location>
</feature>
<dbReference type="PANTHER" id="PTHR34975:SF2">
    <property type="entry name" value="SPORE GERMINATION PROTEIN A2"/>
    <property type="match status" value="1"/>
</dbReference>